<sequence>MMETWLVGTGLTSEIGQALLSCLEPTCRVLGVSRQSAVSSTHHVTWVQGDLANHRELWVERLVDELKSRHVEQVAGVVHAAGVVFADQVTATTPDEIDQTLMVNLRAGLRLLQGLRPWLKSGSSVVLVSSVDARMQSSDGPAAIYGAAKAGLEGLARQLAAEWGESGVRINAVAPGAIASGMGPQASLADRITGHIALGRLGNPKEVAHVIKFLLSPQSSYITGTVIRVDGGLNLRY</sequence>
<gene>
    <name evidence="3" type="ORF">C7B46_05375</name>
</gene>
<evidence type="ECO:0000313" key="4">
    <source>
        <dbReference type="Proteomes" id="UP000242972"/>
    </source>
</evidence>
<dbReference type="Pfam" id="PF13561">
    <property type="entry name" value="adh_short_C2"/>
    <property type="match status" value="1"/>
</dbReference>
<dbReference type="InterPro" id="IPR036291">
    <property type="entry name" value="NAD(P)-bd_dom_sf"/>
</dbReference>
<dbReference type="InterPro" id="IPR002347">
    <property type="entry name" value="SDR_fam"/>
</dbReference>
<dbReference type="CDD" id="cd05233">
    <property type="entry name" value="SDR_c"/>
    <property type="match status" value="1"/>
</dbReference>
<organism evidence="3 4">
    <name type="scientific">Sulfobacillus benefaciens</name>
    <dbReference type="NCBI Taxonomy" id="453960"/>
    <lineage>
        <taxon>Bacteria</taxon>
        <taxon>Bacillati</taxon>
        <taxon>Bacillota</taxon>
        <taxon>Clostridia</taxon>
        <taxon>Eubacteriales</taxon>
        <taxon>Clostridiales Family XVII. Incertae Sedis</taxon>
        <taxon>Sulfobacillus</taxon>
    </lineage>
</organism>
<dbReference type="PRINTS" id="PR00081">
    <property type="entry name" value="GDHRDH"/>
</dbReference>
<dbReference type="SUPFAM" id="SSF51735">
    <property type="entry name" value="NAD(P)-binding Rossmann-fold domains"/>
    <property type="match status" value="1"/>
</dbReference>
<dbReference type="InterPro" id="IPR020904">
    <property type="entry name" value="Sc_DH/Rdtase_CS"/>
</dbReference>
<dbReference type="AlphaFoldDB" id="A0A2T2XJ92"/>
<dbReference type="GO" id="GO:0016616">
    <property type="term" value="F:oxidoreductase activity, acting on the CH-OH group of donors, NAD or NADP as acceptor"/>
    <property type="evidence" value="ECO:0007669"/>
    <property type="project" value="TreeGrafter"/>
</dbReference>
<comment type="similarity">
    <text evidence="1">Belongs to the short-chain dehydrogenases/reductases (SDR) family.</text>
</comment>
<dbReference type="PANTHER" id="PTHR42760:SF133">
    <property type="entry name" value="3-OXOACYL-[ACYL-CARRIER-PROTEIN] REDUCTASE"/>
    <property type="match status" value="1"/>
</dbReference>
<accession>A0A2T2XJ92</accession>
<dbReference type="PANTHER" id="PTHR42760">
    <property type="entry name" value="SHORT-CHAIN DEHYDROGENASES/REDUCTASES FAMILY MEMBER"/>
    <property type="match status" value="1"/>
</dbReference>
<name>A0A2T2XJ92_9FIRM</name>
<dbReference type="Proteomes" id="UP000242972">
    <property type="component" value="Unassembled WGS sequence"/>
</dbReference>
<protein>
    <submittedName>
        <fullName evidence="3">NAD(P)-dependent oxidoreductase</fullName>
    </submittedName>
</protein>
<dbReference type="EMBL" id="PXYW01000008">
    <property type="protein sequence ID" value="PSR34559.1"/>
    <property type="molecule type" value="Genomic_DNA"/>
</dbReference>
<evidence type="ECO:0000256" key="2">
    <source>
        <dbReference type="ARBA" id="ARBA00023002"/>
    </source>
</evidence>
<keyword evidence="2" id="KW-0560">Oxidoreductase</keyword>
<dbReference type="Gene3D" id="3.40.50.720">
    <property type="entry name" value="NAD(P)-binding Rossmann-like Domain"/>
    <property type="match status" value="1"/>
</dbReference>
<comment type="caution">
    <text evidence="3">The sequence shown here is derived from an EMBL/GenBank/DDBJ whole genome shotgun (WGS) entry which is preliminary data.</text>
</comment>
<proteinExistence type="inferred from homology"/>
<evidence type="ECO:0000313" key="3">
    <source>
        <dbReference type="EMBL" id="PSR34559.1"/>
    </source>
</evidence>
<reference evidence="3 4" key="1">
    <citation type="journal article" date="2014" name="BMC Genomics">
        <title>Comparison of environmental and isolate Sulfobacillus genomes reveals diverse carbon, sulfur, nitrogen, and hydrogen metabolisms.</title>
        <authorList>
            <person name="Justice N.B."/>
            <person name="Norman A."/>
            <person name="Brown C.T."/>
            <person name="Singh A."/>
            <person name="Thomas B.C."/>
            <person name="Banfield J.F."/>
        </authorList>
    </citation>
    <scope>NUCLEOTIDE SEQUENCE [LARGE SCALE GENOMIC DNA]</scope>
    <source>
        <strain evidence="3">AMDSBA4</strain>
    </source>
</reference>
<dbReference type="PROSITE" id="PS00061">
    <property type="entry name" value="ADH_SHORT"/>
    <property type="match status" value="1"/>
</dbReference>
<evidence type="ECO:0000256" key="1">
    <source>
        <dbReference type="ARBA" id="ARBA00006484"/>
    </source>
</evidence>